<evidence type="ECO:0000313" key="1">
    <source>
        <dbReference type="EMBL" id="KKK79665.1"/>
    </source>
</evidence>
<comment type="caution">
    <text evidence="1">The sequence shown here is derived from an EMBL/GenBank/DDBJ whole genome shotgun (WGS) entry which is preliminary data.</text>
</comment>
<reference evidence="1" key="1">
    <citation type="journal article" date="2015" name="Nature">
        <title>Complex archaea that bridge the gap between prokaryotes and eukaryotes.</title>
        <authorList>
            <person name="Spang A."/>
            <person name="Saw J.H."/>
            <person name="Jorgensen S.L."/>
            <person name="Zaremba-Niedzwiedzka K."/>
            <person name="Martijn J."/>
            <person name="Lind A.E."/>
            <person name="van Eijk R."/>
            <person name="Schleper C."/>
            <person name="Guy L."/>
            <person name="Ettema T.J."/>
        </authorList>
    </citation>
    <scope>NUCLEOTIDE SEQUENCE</scope>
</reference>
<proteinExistence type="predicted"/>
<dbReference type="EMBL" id="LAZR01053924">
    <property type="protein sequence ID" value="KKK79665.1"/>
    <property type="molecule type" value="Genomic_DNA"/>
</dbReference>
<dbReference type="AlphaFoldDB" id="A0A0F8Z0R8"/>
<gene>
    <name evidence="1" type="ORF">LCGC14_2831240</name>
</gene>
<organism evidence="1">
    <name type="scientific">marine sediment metagenome</name>
    <dbReference type="NCBI Taxonomy" id="412755"/>
    <lineage>
        <taxon>unclassified sequences</taxon>
        <taxon>metagenomes</taxon>
        <taxon>ecological metagenomes</taxon>
    </lineage>
</organism>
<accession>A0A0F8Z0R8</accession>
<sequence>MAHVVVPYNEEFLRAGNEAVAISLSAGITPDYLFIDPRFFPGNKPTEFCGLKLWETKLPEGKKIIAVRVQTSEQTPTDV</sequence>
<name>A0A0F8Z0R8_9ZZZZ</name>
<protein>
    <submittedName>
        <fullName evidence="1">Uncharacterized protein</fullName>
    </submittedName>
</protein>